<feature type="compositionally biased region" description="Basic residues" evidence="1">
    <location>
        <begin position="10"/>
        <end position="19"/>
    </location>
</feature>
<reference evidence="2" key="1">
    <citation type="submission" date="2021-05" db="EMBL/GenBank/DDBJ databases">
        <authorList>
            <person name="Alioto T."/>
            <person name="Alioto T."/>
            <person name="Gomez Garrido J."/>
        </authorList>
    </citation>
    <scope>NUCLEOTIDE SEQUENCE</scope>
</reference>
<protein>
    <submittedName>
        <fullName evidence="2">(northern house mosquito) hypothetical protein</fullName>
    </submittedName>
</protein>
<accession>A0A8D7ZUS7</accession>
<feature type="region of interest" description="Disordered" evidence="1">
    <location>
        <begin position="1"/>
        <end position="26"/>
    </location>
</feature>
<name>A0A8D7ZUS7_CULPI</name>
<dbReference type="EMBL" id="HBUE01002167">
    <property type="protein sequence ID" value="CAG6444124.1"/>
    <property type="molecule type" value="Transcribed_RNA"/>
</dbReference>
<organism evidence="2">
    <name type="scientific">Culex pipiens</name>
    <name type="common">House mosquito</name>
    <dbReference type="NCBI Taxonomy" id="7175"/>
    <lineage>
        <taxon>Eukaryota</taxon>
        <taxon>Metazoa</taxon>
        <taxon>Ecdysozoa</taxon>
        <taxon>Arthropoda</taxon>
        <taxon>Hexapoda</taxon>
        <taxon>Insecta</taxon>
        <taxon>Pterygota</taxon>
        <taxon>Neoptera</taxon>
        <taxon>Endopterygota</taxon>
        <taxon>Diptera</taxon>
        <taxon>Nematocera</taxon>
        <taxon>Culicoidea</taxon>
        <taxon>Culicidae</taxon>
        <taxon>Culicinae</taxon>
        <taxon>Culicini</taxon>
        <taxon>Culex</taxon>
        <taxon>Culex</taxon>
    </lineage>
</organism>
<evidence type="ECO:0000256" key="1">
    <source>
        <dbReference type="SAM" id="MobiDB-lite"/>
    </source>
</evidence>
<dbReference type="AlphaFoldDB" id="A0A8D7ZUS7"/>
<proteinExistence type="predicted"/>
<evidence type="ECO:0000313" key="2">
    <source>
        <dbReference type="EMBL" id="CAG6444124.1"/>
    </source>
</evidence>
<sequence>MKPFLQIKPLGRRNKKGARSKFSLGKEVKKEQMRSTLINQRWSVELPGDGTRPVPAPGVARDAAYEAASWTDLLRFVQRGTLSWQPMVRSGSRLAQHRQTALDGLLG</sequence>